<keyword evidence="1" id="KW-0732">Signal</keyword>
<dbReference type="Proteomes" id="UP000030487">
    <property type="component" value="Unassembled WGS sequence"/>
</dbReference>
<evidence type="ECO:0000313" key="3">
    <source>
        <dbReference type="Proteomes" id="UP000030487"/>
    </source>
</evidence>
<protein>
    <submittedName>
        <fullName evidence="2">Uncharacterized protein</fullName>
    </submittedName>
</protein>
<evidence type="ECO:0000256" key="1">
    <source>
        <dbReference type="SAM" id="SignalP"/>
    </source>
</evidence>
<evidence type="ECO:0000313" key="2">
    <source>
        <dbReference type="EMBL" id="KGR88042.1"/>
    </source>
</evidence>
<feature type="signal peptide" evidence="1">
    <location>
        <begin position="1"/>
        <end position="23"/>
    </location>
</feature>
<sequence>MKNMFRIITVAVLLFSISLTPSANENALASEKNVVPGFYIKNELVYNLKDFQASPKKDKKKIIKDVLGYQTYLVLGNQVYDFQAAAKLPAGQNPKGVSISEYEKINGELKQPNATTTFKIISIE</sequence>
<proteinExistence type="predicted"/>
<dbReference type="EMBL" id="JPVR01000063">
    <property type="protein sequence ID" value="KGR88042.1"/>
    <property type="molecule type" value="Genomic_DNA"/>
</dbReference>
<accession>A0ABR4Y4G4</accession>
<gene>
    <name evidence="2" type="ORF">CD31_05115</name>
</gene>
<name>A0ABR4Y4G4_9BACI</name>
<dbReference type="RefSeq" id="WP_036076123.1">
    <property type="nucleotide sequence ID" value="NZ_AVCW01000019.1"/>
</dbReference>
<reference evidence="2 3" key="1">
    <citation type="submission" date="2014-02" db="EMBL/GenBank/DDBJ databases">
        <title>Draft genome sequence of Lysinibacillus boronitolerans NBRC 103108.</title>
        <authorList>
            <person name="Zhang F."/>
            <person name="Wang G."/>
            <person name="Zhang L."/>
        </authorList>
    </citation>
    <scope>NUCLEOTIDE SEQUENCE [LARGE SCALE GENOMIC DNA]</scope>
    <source>
        <strain evidence="2 3">NBRC 103108</strain>
    </source>
</reference>
<comment type="caution">
    <text evidence="2">The sequence shown here is derived from an EMBL/GenBank/DDBJ whole genome shotgun (WGS) entry which is preliminary data.</text>
</comment>
<keyword evidence="3" id="KW-1185">Reference proteome</keyword>
<organism evidence="2 3">
    <name type="scientific">Lysinibacillus boronitolerans JCM 21713 = 10a = NBRC 103108</name>
    <dbReference type="NCBI Taxonomy" id="1294264"/>
    <lineage>
        <taxon>Bacteria</taxon>
        <taxon>Bacillati</taxon>
        <taxon>Bacillota</taxon>
        <taxon>Bacilli</taxon>
        <taxon>Bacillales</taxon>
        <taxon>Bacillaceae</taxon>
        <taxon>Lysinibacillus</taxon>
    </lineage>
</organism>
<feature type="chain" id="PRO_5046461069" evidence="1">
    <location>
        <begin position="24"/>
        <end position="124"/>
    </location>
</feature>